<comment type="caution">
    <text evidence="7">The sequence shown here is derived from an EMBL/GenBank/DDBJ whole genome shotgun (WGS) entry which is preliminary data.</text>
</comment>
<evidence type="ECO:0000256" key="4">
    <source>
        <dbReference type="ARBA" id="ARBA00023237"/>
    </source>
</evidence>
<evidence type="ECO:0000259" key="6">
    <source>
        <dbReference type="Pfam" id="PF14322"/>
    </source>
</evidence>
<dbReference type="GO" id="GO:0009279">
    <property type="term" value="C:cell outer membrane"/>
    <property type="evidence" value="ECO:0007669"/>
    <property type="project" value="UniProtKB-SubCell"/>
</dbReference>
<gene>
    <name evidence="7" type="ORF">KZY68_03370</name>
</gene>
<dbReference type="AlphaFoldDB" id="A0AAW4NNL8"/>
<name>A0AAW4NNL8_9BACT</name>
<feature type="domain" description="SusD-like N-terminal" evidence="6">
    <location>
        <begin position="26"/>
        <end position="240"/>
    </location>
</feature>
<accession>A0AAW4NNL8</accession>
<evidence type="ECO:0000256" key="1">
    <source>
        <dbReference type="ARBA" id="ARBA00004442"/>
    </source>
</evidence>
<comment type="subcellular location">
    <subcellularLocation>
        <location evidence="1">Cell outer membrane</location>
    </subcellularLocation>
</comment>
<dbReference type="Proteomes" id="UP001196873">
    <property type="component" value="Unassembled WGS sequence"/>
</dbReference>
<keyword evidence="3" id="KW-0472">Membrane</keyword>
<keyword evidence="4" id="KW-0998">Cell outer membrane</keyword>
<dbReference type="PROSITE" id="PS51257">
    <property type="entry name" value="PROKAR_LIPOPROTEIN"/>
    <property type="match status" value="1"/>
</dbReference>
<dbReference type="InterPro" id="IPR033985">
    <property type="entry name" value="SusD-like_N"/>
</dbReference>
<evidence type="ECO:0000313" key="8">
    <source>
        <dbReference type="Proteomes" id="UP001196873"/>
    </source>
</evidence>
<dbReference type="Pfam" id="PF14322">
    <property type="entry name" value="SusD-like_3"/>
    <property type="match status" value="1"/>
</dbReference>
<sequence length="563" mass="64015">MKMFSFNNICKILPLSAGLLLVGCSDFLDRESDSYINKQTTFSSYERTAQYLTGVYSLLPEGLNRFGSNAMLGDATDDAEFVIESSNIQKFNLGAWNAIDNPDDQWNRFYAGIRKACEFIESADQVNLDSYRLDPQSQIEYNNRLKDIRIWKAEARFLRAYYHFELLKRYGPIPVVTSTLDLNGDYKNTPRPTMKDVVDFITKECDEAANDLELTPWRNVNDALGHATKGAALALKSRTLLYAASPLYVAFGDINEANKPSDAALWKAAADAAKAVIDLNQYQLADNYGDLFKNDFKNKEYIFVRRYTANTNLERSNFPVSFGGEGGTCPSQNLVDDYEMLDGTPFDWNRPARAAQPFVNRDKRLEATILMNMASFKNKKVETFPGGADASPVPNATKTGYYLRKFLNEDVNIQTGGSSSGHVVPLFRLAEIYLNYAEALNEYDPTNPDIAVYLNKIRNRASLPNVPSGLSQEQMRKVIQHERRIELAFEEHRFWDVRRWKIASSTLGAPVKGIQIARKPTGGFTYQPVEVEQRVFQPKMYWYPIPQSELLKLTQWEQNNGWN</sequence>
<evidence type="ECO:0000259" key="5">
    <source>
        <dbReference type="Pfam" id="PF07980"/>
    </source>
</evidence>
<evidence type="ECO:0000256" key="3">
    <source>
        <dbReference type="ARBA" id="ARBA00023136"/>
    </source>
</evidence>
<dbReference type="RefSeq" id="WP_219427429.1">
    <property type="nucleotide sequence ID" value="NZ_JABZUZ010000039.1"/>
</dbReference>
<keyword evidence="2" id="KW-0732">Signal</keyword>
<organism evidence="7 8">
    <name type="scientific">Segatella salivae</name>
    <dbReference type="NCBI Taxonomy" id="228604"/>
    <lineage>
        <taxon>Bacteria</taxon>
        <taxon>Pseudomonadati</taxon>
        <taxon>Bacteroidota</taxon>
        <taxon>Bacteroidia</taxon>
        <taxon>Bacteroidales</taxon>
        <taxon>Prevotellaceae</taxon>
        <taxon>Segatella</taxon>
    </lineage>
</organism>
<dbReference type="EMBL" id="JAHXRF010000004">
    <property type="protein sequence ID" value="MBW4865077.1"/>
    <property type="molecule type" value="Genomic_DNA"/>
</dbReference>
<evidence type="ECO:0000256" key="2">
    <source>
        <dbReference type="ARBA" id="ARBA00022729"/>
    </source>
</evidence>
<feature type="domain" description="RagB/SusD" evidence="5">
    <location>
        <begin position="304"/>
        <end position="562"/>
    </location>
</feature>
<reference evidence="7" key="1">
    <citation type="submission" date="2021-07" db="EMBL/GenBank/DDBJ databases">
        <title>Genomic diversity and antimicrobial resistance of Prevotella spp. isolated from chronic lung disease airways.</title>
        <authorList>
            <person name="Webb K.A."/>
            <person name="Olagoke O.S."/>
            <person name="Baird T."/>
            <person name="Neill J."/>
            <person name="Pham A."/>
            <person name="Wells T.J."/>
            <person name="Ramsay K.A."/>
            <person name="Bell S.C."/>
            <person name="Sarovich D.S."/>
            <person name="Price E.P."/>
        </authorList>
    </citation>
    <scope>NUCLEOTIDE SEQUENCE</scope>
    <source>
        <strain evidence="7">SCHI0047.S.3</strain>
    </source>
</reference>
<dbReference type="InterPro" id="IPR012944">
    <property type="entry name" value="SusD_RagB_dom"/>
</dbReference>
<evidence type="ECO:0000313" key="7">
    <source>
        <dbReference type="EMBL" id="MBW4865077.1"/>
    </source>
</evidence>
<proteinExistence type="predicted"/>
<dbReference type="CDD" id="cd08977">
    <property type="entry name" value="SusD"/>
    <property type="match status" value="1"/>
</dbReference>
<dbReference type="Pfam" id="PF07980">
    <property type="entry name" value="SusD_RagB"/>
    <property type="match status" value="1"/>
</dbReference>
<protein>
    <submittedName>
        <fullName evidence="7">RagB/SusD family nutrient uptake outer membrane protein</fullName>
    </submittedName>
</protein>